<sequence length="55" mass="6559">MNSGSLQMQKCVIETYSRSVIFSQITQRIATTMYSWRQNLIIALKFYNYDLLQNF</sequence>
<dbReference type="EMBL" id="LN856835">
    <property type="protein sequence ID" value="CDQ03554.1"/>
    <property type="molecule type" value="Genomic_DNA"/>
</dbReference>
<dbReference type="AlphaFoldDB" id="A0A1I9G6R8"/>
<reference evidence="1" key="2">
    <citation type="submission" date="2012-12" db="EMBL/GenBank/DDBJ databases">
        <authorList>
            <consortium name="WormBase Consortium"/>
            <person name="Ghedin E."/>
            <person name="Paulini M."/>
        </authorList>
    </citation>
    <scope>NUCLEOTIDE SEQUENCE</scope>
    <source>
        <strain evidence="1">FR3</strain>
    </source>
</reference>
<protein>
    <submittedName>
        <fullName evidence="1">Bm1197</fullName>
    </submittedName>
</protein>
<organism evidence="1">
    <name type="scientific">Brugia malayi</name>
    <name type="common">Filarial nematode worm</name>
    <dbReference type="NCBI Taxonomy" id="6279"/>
    <lineage>
        <taxon>Eukaryota</taxon>
        <taxon>Metazoa</taxon>
        <taxon>Ecdysozoa</taxon>
        <taxon>Nematoda</taxon>
        <taxon>Chromadorea</taxon>
        <taxon>Rhabditida</taxon>
        <taxon>Spirurina</taxon>
        <taxon>Spiruromorpha</taxon>
        <taxon>Filarioidea</taxon>
        <taxon>Onchocercidae</taxon>
        <taxon>Brugia</taxon>
    </lineage>
</organism>
<name>A0A1I9G6R8_BRUMA</name>
<reference evidence="1" key="1">
    <citation type="journal article" date="2007" name="Science">
        <title>Draft genome of the filarial nematode parasite Brugia malayi.</title>
        <authorList>
            <person name="Ghedin E."/>
            <person name="Wang S."/>
            <person name="Spiro D."/>
            <person name="Caler E."/>
            <person name="Zhao Q."/>
            <person name="Crabtree J."/>
            <person name="Allen J.E."/>
            <person name="Delcher A.L."/>
            <person name="Guiliano D.B."/>
            <person name="Miranda-Saavedra D."/>
            <person name="Angiuoli S.V."/>
            <person name="Creasy T."/>
            <person name="Amedeo P."/>
            <person name="Haas B."/>
            <person name="El-Sayed N.M."/>
            <person name="Wortman J.R."/>
            <person name="Feldblyum T."/>
            <person name="Tallon L."/>
            <person name="Schatz M."/>
            <person name="Shumway M."/>
            <person name="Koo H."/>
            <person name="Salzberg S.L."/>
            <person name="Schobel S."/>
            <person name="Pertea M."/>
            <person name="Pop M."/>
            <person name="White O."/>
            <person name="Barton G.J."/>
            <person name="Carlow C.K."/>
            <person name="Crawford M.J."/>
            <person name="Daub J."/>
            <person name="Dimmic M.W."/>
            <person name="Estes C.F."/>
            <person name="Foster J.M."/>
            <person name="Ganatra M."/>
            <person name="Gregory W.F."/>
            <person name="Johnson N.M."/>
            <person name="Jin J."/>
            <person name="Komuniecki R."/>
            <person name="Korf I."/>
            <person name="Kumar S."/>
            <person name="Laney S."/>
            <person name="Li B.W."/>
            <person name="Li W."/>
            <person name="Lindblom T.H."/>
            <person name="Lustigman S."/>
            <person name="Ma D."/>
            <person name="Maina C.V."/>
            <person name="Martin D.M."/>
            <person name="McCarter J.P."/>
            <person name="McReynolds L."/>
            <person name="Mitreva M."/>
            <person name="Nutman T.B."/>
            <person name="Parkinson J."/>
            <person name="Peregrin-Alvarez J.M."/>
            <person name="Poole C."/>
            <person name="Ren Q."/>
            <person name="Saunders L."/>
            <person name="Sluder A.E."/>
            <person name="Smith K."/>
            <person name="Stanke M."/>
            <person name="Unnasch T.R."/>
            <person name="Ware J."/>
            <person name="Wei A.D."/>
            <person name="Weil G."/>
            <person name="Williams D.J."/>
            <person name="Zhang Y."/>
            <person name="Williams S.A."/>
            <person name="Fraser-Liggett C."/>
            <person name="Slatko B."/>
            <person name="Blaxter M.L."/>
            <person name="Scott A.L."/>
        </authorList>
    </citation>
    <scope>NUCLEOTIDE SEQUENCE</scope>
    <source>
        <strain evidence="1">FR3</strain>
    </source>
</reference>
<proteinExistence type="predicted"/>
<evidence type="ECO:0000313" key="1">
    <source>
        <dbReference type="EMBL" id="CDQ03554.1"/>
    </source>
</evidence>
<accession>A0A1I9G6R8</accession>
<gene>
    <name evidence="1" type="primary">Bm1197</name>
    <name evidence="1" type="ORF">BM_Bm1197</name>
</gene>